<keyword evidence="1" id="KW-1133">Transmembrane helix</keyword>
<gene>
    <name evidence="3" type="ORF">NC653_007759</name>
    <name evidence="2" type="ORF">NC653_041180</name>
</gene>
<evidence type="ECO:0000313" key="3">
    <source>
        <dbReference type="EMBL" id="KAJ7002393.1"/>
    </source>
</evidence>
<evidence type="ECO:0000313" key="2">
    <source>
        <dbReference type="EMBL" id="KAJ6951933.1"/>
    </source>
</evidence>
<keyword evidence="4" id="KW-1185">Reference proteome</keyword>
<evidence type="ECO:0000256" key="1">
    <source>
        <dbReference type="SAM" id="Phobius"/>
    </source>
</evidence>
<dbReference type="AlphaFoldDB" id="A0AAD6W7T8"/>
<organism evidence="3 4">
    <name type="scientific">Populus alba x Populus x berolinensis</name>
    <dbReference type="NCBI Taxonomy" id="444605"/>
    <lineage>
        <taxon>Eukaryota</taxon>
        <taxon>Viridiplantae</taxon>
        <taxon>Streptophyta</taxon>
        <taxon>Embryophyta</taxon>
        <taxon>Tracheophyta</taxon>
        <taxon>Spermatophyta</taxon>
        <taxon>Magnoliopsida</taxon>
        <taxon>eudicotyledons</taxon>
        <taxon>Gunneridae</taxon>
        <taxon>Pentapetalae</taxon>
        <taxon>rosids</taxon>
        <taxon>fabids</taxon>
        <taxon>Malpighiales</taxon>
        <taxon>Salicaceae</taxon>
        <taxon>Saliceae</taxon>
        <taxon>Populus</taxon>
    </lineage>
</organism>
<dbReference type="Proteomes" id="UP001164929">
    <property type="component" value="Chromosome 3"/>
</dbReference>
<evidence type="ECO:0000313" key="4">
    <source>
        <dbReference type="Proteomes" id="UP001164929"/>
    </source>
</evidence>
<dbReference type="EMBL" id="JAQIZT010000019">
    <property type="protein sequence ID" value="KAJ6951933.1"/>
    <property type="molecule type" value="Genomic_DNA"/>
</dbReference>
<feature type="transmembrane region" description="Helical" evidence="1">
    <location>
        <begin position="7"/>
        <end position="23"/>
    </location>
</feature>
<proteinExistence type="predicted"/>
<name>A0AAD6W7T8_9ROSI</name>
<keyword evidence="1" id="KW-0812">Transmembrane</keyword>
<sequence length="63" mass="7206">MINLSSILFVQFLHFVSIPWIAGNLCFSPFLFFIGMQILRGYSLVYLGVKRIMSKHLLNTIGV</sequence>
<reference evidence="3" key="1">
    <citation type="journal article" date="2023" name="Mol. Ecol. Resour.">
        <title>Chromosome-level genome assembly of a triploid poplar Populus alba 'Berolinensis'.</title>
        <authorList>
            <person name="Chen S."/>
            <person name="Yu Y."/>
            <person name="Wang X."/>
            <person name="Wang S."/>
            <person name="Zhang T."/>
            <person name="Zhou Y."/>
            <person name="He R."/>
            <person name="Meng N."/>
            <person name="Wang Y."/>
            <person name="Liu W."/>
            <person name="Liu Z."/>
            <person name="Liu J."/>
            <person name="Guo Q."/>
            <person name="Huang H."/>
            <person name="Sederoff R.R."/>
            <person name="Wang G."/>
            <person name="Qu G."/>
            <person name="Chen S."/>
        </authorList>
    </citation>
    <scope>NUCLEOTIDE SEQUENCE</scope>
    <source>
        <strain evidence="3">SC-2020</strain>
    </source>
</reference>
<comment type="caution">
    <text evidence="3">The sequence shown here is derived from an EMBL/GenBank/DDBJ whole genome shotgun (WGS) entry which is preliminary data.</text>
</comment>
<dbReference type="EMBL" id="JAQIZT010000003">
    <property type="protein sequence ID" value="KAJ7002393.1"/>
    <property type="molecule type" value="Genomic_DNA"/>
</dbReference>
<protein>
    <submittedName>
        <fullName evidence="3">Uncharacterized protein</fullName>
    </submittedName>
</protein>
<accession>A0AAD6W7T8</accession>
<keyword evidence="1" id="KW-0472">Membrane</keyword>
<dbReference type="Proteomes" id="UP001164929">
    <property type="component" value="Chromosome 19"/>
</dbReference>